<accession>A0A516V8H4</accession>
<organism evidence="1 2">
    <name type="scientific">Pseudoluteimonas lycopersici</name>
    <dbReference type="NCBI Taxonomy" id="1324796"/>
    <lineage>
        <taxon>Bacteria</taxon>
        <taxon>Pseudomonadati</taxon>
        <taxon>Pseudomonadota</taxon>
        <taxon>Gammaproteobacteria</taxon>
        <taxon>Lysobacterales</taxon>
        <taxon>Lysobacteraceae</taxon>
        <taxon>Pseudoluteimonas</taxon>
    </lineage>
</organism>
<dbReference type="Pfam" id="PF14072">
    <property type="entry name" value="DndB"/>
    <property type="match status" value="1"/>
</dbReference>
<protein>
    <recommendedName>
        <fullName evidence="3">DGQHR domain-containing protein</fullName>
    </recommendedName>
</protein>
<proteinExistence type="predicted"/>
<sequence>MPTPIVSGGATRGGQSLDSLLDSGDVNETAFNVFIGHNLGHRVFTMSIPFRKFKEISAVANDREAGPLAQRPLNEEHAKKLAVYMVKGLISAAKMRRIAANHPVPEIFDELIQVLGKQPYFSLQPLVCNIRNVPPGGSGEGGIRGDRNEDKKTGETASFKVFLSERHTLWVVDGQHRRHAADMAMTFLETVRKEGKYPGKGAVLFPEKGKPVSEAEMLVWNEAYEAARQFATLTVEVHLGLDIEQERQLFHDLNRLGKKVDASLAFQFDGSNPITLFIKDKLSGELGIALTDHEPKDWSQDTGAILLKDAVAINAIAFLNKGNVSGATPAVIEPREQVVIDLWSRINEIPDFGSHQAKEKTVAAQPVVLKAMAKIAYDLNFSNRRPENSDELFQQFLERLPSVDFSHENPIWNYYGLTQGKRLGAGLDGLADYLPEEVPGVNRDIGSMQGDFMRFGAKHNDIFPILGDMLRWATGLPSRRASAD</sequence>
<dbReference type="Proteomes" id="UP000315891">
    <property type="component" value="Chromosome"/>
</dbReference>
<gene>
    <name evidence="1" type="ORF">FNZ56_09045</name>
</gene>
<dbReference type="AlphaFoldDB" id="A0A516V8H4"/>
<dbReference type="EMBL" id="CP041742">
    <property type="protein sequence ID" value="QDQ74816.1"/>
    <property type="molecule type" value="Genomic_DNA"/>
</dbReference>
<evidence type="ECO:0000313" key="2">
    <source>
        <dbReference type="Proteomes" id="UP000315891"/>
    </source>
</evidence>
<reference evidence="1 2" key="1">
    <citation type="submission" date="2019-07" db="EMBL/GenBank/DDBJ databases">
        <title>Lysobacter weifangensis sp. nov., isolated from bensulfuron-methyl contaminated farmland soil.</title>
        <authorList>
            <person name="Zhao H."/>
        </authorList>
    </citation>
    <scope>NUCLEOTIDE SEQUENCE [LARGE SCALE GENOMIC DNA]</scope>
    <source>
        <strain evidence="1 2">CC-Bw-6</strain>
    </source>
</reference>
<evidence type="ECO:0008006" key="3">
    <source>
        <dbReference type="Google" id="ProtNLM"/>
    </source>
</evidence>
<evidence type="ECO:0000313" key="1">
    <source>
        <dbReference type="EMBL" id="QDQ74816.1"/>
    </source>
</evidence>
<keyword evidence="2" id="KW-1185">Reference proteome</keyword>
<dbReference type="InterPro" id="IPR017642">
    <property type="entry name" value="DNA_S_mod_DndB"/>
</dbReference>
<name>A0A516V8H4_9GAMM</name>
<dbReference type="OrthoDB" id="7831443at2"/>